<protein>
    <submittedName>
        <fullName evidence="12">Uncharacterized protein</fullName>
    </submittedName>
</protein>
<comment type="cofactor">
    <cofactor evidence="9">
        <name>[2Fe-2S] cluster</name>
        <dbReference type="ChEBI" id="CHEBI:190135"/>
    </cofactor>
</comment>
<dbReference type="Pfam" id="PF05093">
    <property type="entry name" value="CIAPIN1"/>
    <property type="match status" value="1"/>
</dbReference>
<evidence type="ECO:0000259" key="11">
    <source>
        <dbReference type="Pfam" id="PF16803"/>
    </source>
</evidence>
<dbReference type="KEGG" id="kaf:KAFR_0C06150"/>
<evidence type="ECO:0000313" key="12">
    <source>
        <dbReference type="EMBL" id="CCF57607.1"/>
    </source>
</evidence>
<comment type="domain">
    <text evidence="9">The N-terminal domain has structural similarity with S-adenosyl-L-methionine-dependent methyltransferases, but does not bind S-adenosyl-L-methionine. It is required for correct assembly of the 2 Fe-S clusters.</text>
</comment>
<evidence type="ECO:0000256" key="1">
    <source>
        <dbReference type="ARBA" id="ARBA00001966"/>
    </source>
</evidence>
<dbReference type="PANTHER" id="PTHR13273">
    <property type="entry name" value="ANAMORSIN"/>
    <property type="match status" value="1"/>
</dbReference>
<reference evidence="12 13" key="1">
    <citation type="journal article" date="2011" name="Proc. Natl. Acad. Sci. U.S.A.">
        <title>Evolutionary erosion of yeast sex chromosomes by mating-type switching accidents.</title>
        <authorList>
            <person name="Gordon J.L."/>
            <person name="Armisen D."/>
            <person name="Proux-Wera E."/>
            <person name="Oheigeartaigh S.S."/>
            <person name="Byrne K.P."/>
            <person name="Wolfe K.H."/>
        </authorList>
    </citation>
    <scope>NUCLEOTIDE SEQUENCE [LARGE SCALE GENOMIC DNA]</scope>
    <source>
        <strain evidence="13">ATCC 22294 / BCRC 22015 / CBS 2517 / CECT 1963 / NBRC 1671 / NRRL Y-8276</strain>
    </source>
</reference>
<dbReference type="GO" id="GO:0009055">
    <property type="term" value="F:electron transfer activity"/>
    <property type="evidence" value="ECO:0007669"/>
    <property type="project" value="UniProtKB-UniRule"/>
</dbReference>
<feature type="domain" description="Anamorsin C-terminal" evidence="10">
    <location>
        <begin position="221"/>
        <end position="315"/>
    </location>
</feature>
<evidence type="ECO:0000256" key="8">
    <source>
        <dbReference type="ARBA" id="ARBA00023128"/>
    </source>
</evidence>
<feature type="binding site" evidence="9">
    <location>
        <position position="237"/>
    </location>
    <ligand>
        <name>[2Fe-2S] cluster</name>
        <dbReference type="ChEBI" id="CHEBI:190135"/>
    </ligand>
</feature>
<dbReference type="eggNOG" id="KOG4020">
    <property type="taxonomic scope" value="Eukaryota"/>
</dbReference>
<feature type="binding site" evidence="9">
    <location>
        <position position="285"/>
    </location>
    <ligand>
        <name>[4Fe-4S] cluster</name>
        <dbReference type="ChEBI" id="CHEBI:49883"/>
    </ligand>
</feature>
<keyword evidence="13" id="KW-1185">Reference proteome</keyword>
<comment type="caution">
    <text evidence="9">Lacks conserved residue(s) required for the propagation of feature annotation.</text>
</comment>
<evidence type="ECO:0000256" key="9">
    <source>
        <dbReference type="HAMAP-Rule" id="MF_03115"/>
    </source>
</evidence>
<feature type="region of interest" description="Fe-S binding site A" evidence="9">
    <location>
        <begin position="226"/>
        <end position="242"/>
    </location>
</feature>
<keyword evidence="7 9" id="KW-0411">Iron-sulfur</keyword>
<dbReference type="InterPro" id="IPR007785">
    <property type="entry name" value="Anamorsin"/>
</dbReference>
<evidence type="ECO:0000256" key="3">
    <source>
        <dbReference type="ARBA" id="ARBA00022485"/>
    </source>
</evidence>
<proteinExistence type="inferred from homology"/>
<dbReference type="GO" id="GO:0046872">
    <property type="term" value="F:metal ion binding"/>
    <property type="evidence" value="ECO:0007669"/>
    <property type="project" value="UniProtKB-KW"/>
</dbReference>
<dbReference type="Proteomes" id="UP000005220">
    <property type="component" value="Chromosome 3"/>
</dbReference>
<feature type="binding site" evidence="9">
    <location>
        <position position="240"/>
    </location>
    <ligand>
        <name>[2Fe-2S] cluster</name>
        <dbReference type="ChEBI" id="CHEBI:190135"/>
    </ligand>
</feature>
<evidence type="ECO:0000256" key="4">
    <source>
        <dbReference type="ARBA" id="ARBA00022490"/>
    </source>
</evidence>
<feature type="short sequence motif" description="Cx2C motif 2" evidence="9">
    <location>
        <begin position="296"/>
        <end position="299"/>
    </location>
</feature>
<gene>
    <name evidence="12" type="primary">KAFR0C06150</name>
    <name evidence="12" type="ORF">KAFR_0C06150</name>
</gene>
<organism evidence="12 13">
    <name type="scientific">Kazachstania africana (strain ATCC 22294 / BCRC 22015 / CBS 2517 / CECT 1963 / NBRC 1671 / NRRL Y-8276)</name>
    <name type="common">Yeast</name>
    <name type="synonym">Kluyveromyces africanus</name>
    <dbReference type="NCBI Taxonomy" id="1071382"/>
    <lineage>
        <taxon>Eukaryota</taxon>
        <taxon>Fungi</taxon>
        <taxon>Dikarya</taxon>
        <taxon>Ascomycota</taxon>
        <taxon>Saccharomycotina</taxon>
        <taxon>Saccharomycetes</taxon>
        <taxon>Saccharomycetales</taxon>
        <taxon>Saccharomycetaceae</taxon>
        <taxon>Kazachstania</taxon>
    </lineage>
</organism>
<dbReference type="InterPro" id="IPR031838">
    <property type="entry name" value="Dre2_N"/>
</dbReference>
<keyword evidence="8 9" id="KW-0496">Mitochondrion</keyword>
<feature type="binding site" evidence="9">
    <location>
        <position position="288"/>
    </location>
    <ligand>
        <name>[4Fe-4S] cluster</name>
        <dbReference type="ChEBI" id="CHEBI:49883"/>
    </ligand>
</feature>
<evidence type="ECO:0000256" key="7">
    <source>
        <dbReference type="ARBA" id="ARBA00023014"/>
    </source>
</evidence>
<dbReference type="PANTHER" id="PTHR13273:SF14">
    <property type="entry name" value="ANAMORSIN"/>
    <property type="match status" value="1"/>
</dbReference>
<comment type="domain">
    <text evidence="9">The C-terminal domain binds 2 Fe-S clusters but is otherwise mostly in an intrinsically disordered conformation.</text>
</comment>
<keyword evidence="6 9" id="KW-0408">Iron</keyword>
<feature type="binding site" evidence="9">
    <location>
        <position position="226"/>
    </location>
    <ligand>
        <name>[2Fe-2S] cluster</name>
        <dbReference type="ChEBI" id="CHEBI:190135"/>
    </ligand>
</feature>
<dbReference type="OrthoDB" id="311633at2759"/>
<feature type="binding site" evidence="9">
    <location>
        <position position="242"/>
    </location>
    <ligand>
        <name>[2Fe-2S] cluster</name>
        <dbReference type="ChEBI" id="CHEBI:190135"/>
    </ligand>
</feature>
<dbReference type="GeneID" id="13885525"/>
<keyword evidence="5 9" id="KW-0479">Metal-binding</keyword>
<dbReference type="Pfam" id="PF16803">
    <property type="entry name" value="DRE2_N"/>
    <property type="match status" value="1"/>
</dbReference>
<evidence type="ECO:0000256" key="6">
    <source>
        <dbReference type="ARBA" id="ARBA00023004"/>
    </source>
</evidence>
<dbReference type="Gene3D" id="3.40.50.11000">
    <property type="entry name" value="Fe-S cluster assembly protein Dre2, N-terminal domain"/>
    <property type="match status" value="1"/>
</dbReference>
<accession>H2ATA7</accession>
<dbReference type="InParanoid" id="H2ATA7"/>
<dbReference type="HOGENOM" id="CLU_067152_0_0_1"/>
<dbReference type="HAMAP" id="MF_03115">
    <property type="entry name" value="Anamorsin"/>
    <property type="match status" value="1"/>
</dbReference>
<feature type="binding site" evidence="9">
    <location>
        <position position="296"/>
    </location>
    <ligand>
        <name>[4Fe-4S] cluster</name>
        <dbReference type="ChEBI" id="CHEBI:49883"/>
    </ligand>
</feature>
<feature type="binding site" evidence="9">
    <location>
        <position position="299"/>
    </location>
    <ligand>
        <name>[4Fe-4S] cluster</name>
        <dbReference type="ChEBI" id="CHEBI:49883"/>
    </ligand>
</feature>
<name>H2ATA7_KAZAF</name>
<dbReference type="AlphaFoldDB" id="H2ATA7"/>
<evidence type="ECO:0000256" key="5">
    <source>
        <dbReference type="ARBA" id="ARBA00022723"/>
    </source>
</evidence>
<dbReference type="GO" id="GO:0005758">
    <property type="term" value="C:mitochondrial intermembrane space"/>
    <property type="evidence" value="ECO:0007669"/>
    <property type="project" value="UniProtKB-SubCell"/>
</dbReference>
<keyword evidence="4 9" id="KW-0963">Cytoplasm</keyword>
<feature type="domain" description="Fe-S cluster assembly protein Dre2 N-terminal" evidence="11">
    <location>
        <begin position="12"/>
        <end position="136"/>
    </location>
</feature>
<feature type="short sequence motif" description="Cx2C motif 1" evidence="9">
    <location>
        <begin position="285"/>
        <end position="288"/>
    </location>
</feature>
<dbReference type="EMBL" id="HE650823">
    <property type="protein sequence ID" value="CCF57607.1"/>
    <property type="molecule type" value="Genomic_DNA"/>
</dbReference>
<feature type="region of interest" description="Fe-S binding site B" evidence="9">
    <location>
        <begin position="285"/>
        <end position="299"/>
    </location>
</feature>
<keyword evidence="9" id="KW-0001">2Fe-2S</keyword>
<dbReference type="GO" id="GO:0051537">
    <property type="term" value="F:2 iron, 2 sulfur cluster binding"/>
    <property type="evidence" value="ECO:0007669"/>
    <property type="project" value="UniProtKB-UniRule"/>
</dbReference>
<evidence type="ECO:0000256" key="2">
    <source>
        <dbReference type="ARBA" id="ARBA00008169"/>
    </source>
</evidence>
<comment type="subcellular location">
    <subcellularLocation>
        <location evidence="9">Cytoplasm</location>
    </subcellularLocation>
    <subcellularLocation>
        <location evidence="9">Mitochondrion intermembrane space</location>
    </subcellularLocation>
</comment>
<dbReference type="GO" id="GO:0051539">
    <property type="term" value="F:4 iron, 4 sulfur cluster binding"/>
    <property type="evidence" value="ECO:0007669"/>
    <property type="project" value="UniProtKB-KW"/>
</dbReference>
<keyword evidence="3 9" id="KW-0004">4Fe-4S</keyword>
<dbReference type="GO" id="GO:0016226">
    <property type="term" value="P:iron-sulfur cluster assembly"/>
    <property type="evidence" value="ECO:0007669"/>
    <property type="project" value="UniProtKB-UniRule"/>
</dbReference>
<sequence>MTVTESQKNMERALLLLHPAITTMPEKVPEVKEQYETENLKFTEQYLINKVNDGSVKVAQGTYDLIYYLTPEKREDILFPSKLVTILGDALKDNGNLYGLSDKYKIDALINGFEIVNENNAYFWIKKEKKTEDVAPVSLRKARSGNTSELRKKLPSFKKLGNLSNKKLVSDEEEDDDDENEDGVFSDSAKAKFLDSLLDSEGGEESVSEDELIIEGKDNVVTMIMCGKTKTKKKKACKDCSCGLKEEVEEEIEQIRSVQEKVIKFTEDELTEIDFTIEGKKVGGCGSCTLGDAFRCSGCPYLGLPAFKPGERISLATISDDL</sequence>
<comment type="domain">
    <text evidence="9">The twin Cx2C motifs are involved in the recognition by the mitochondrial MIA40-ERV1 disulfide relay system. The formation of 2 disulfide bonds in the Cx2C motifs through dithiol/disulfide exchange reactions effectively traps the protein in the mitochondrial intermembrane space.</text>
</comment>
<dbReference type="RefSeq" id="XP_003956742.1">
    <property type="nucleotide sequence ID" value="XM_003956693.1"/>
</dbReference>
<dbReference type="STRING" id="1071382.H2ATA7"/>
<comment type="similarity">
    <text evidence="2 9">Belongs to the anamorsin family.</text>
</comment>
<evidence type="ECO:0000259" key="10">
    <source>
        <dbReference type="Pfam" id="PF05093"/>
    </source>
</evidence>
<dbReference type="InterPro" id="IPR046408">
    <property type="entry name" value="CIAPIN1"/>
</dbReference>
<comment type="cofactor">
    <cofactor evidence="1 9">
        <name>[4Fe-4S] cluster</name>
        <dbReference type="ChEBI" id="CHEBI:49883"/>
    </cofactor>
</comment>
<evidence type="ECO:0000313" key="13">
    <source>
        <dbReference type="Proteomes" id="UP000005220"/>
    </source>
</evidence>